<protein>
    <recommendedName>
        <fullName evidence="3">Myosin tail domain-containing protein</fullName>
    </recommendedName>
</protein>
<proteinExistence type="predicted"/>
<evidence type="ECO:0000313" key="5">
    <source>
        <dbReference type="Proteomes" id="UP000281553"/>
    </source>
</evidence>
<keyword evidence="5" id="KW-1185">Reference proteome</keyword>
<reference evidence="4 5" key="1">
    <citation type="submission" date="2018-11" db="EMBL/GenBank/DDBJ databases">
        <authorList>
            <consortium name="Pathogen Informatics"/>
        </authorList>
    </citation>
    <scope>NUCLEOTIDE SEQUENCE [LARGE SCALE GENOMIC DNA]</scope>
</reference>
<feature type="compositionally biased region" description="Basic and acidic residues" evidence="2">
    <location>
        <begin position="80"/>
        <end position="90"/>
    </location>
</feature>
<evidence type="ECO:0000313" key="4">
    <source>
        <dbReference type="EMBL" id="VDN16807.1"/>
    </source>
</evidence>
<accession>A0A3P7LYV3</accession>
<evidence type="ECO:0000259" key="3">
    <source>
        <dbReference type="Pfam" id="PF01576"/>
    </source>
</evidence>
<dbReference type="InterPro" id="IPR002928">
    <property type="entry name" value="Myosin_tail"/>
</dbReference>
<organism evidence="4 5">
    <name type="scientific">Dibothriocephalus latus</name>
    <name type="common">Fish tapeworm</name>
    <name type="synonym">Diphyllobothrium latum</name>
    <dbReference type="NCBI Taxonomy" id="60516"/>
    <lineage>
        <taxon>Eukaryota</taxon>
        <taxon>Metazoa</taxon>
        <taxon>Spiralia</taxon>
        <taxon>Lophotrochozoa</taxon>
        <taxon>Platyhelminthes</taxon>
        <taxon>Cestoda</taxon>
        <taxon>Eucestoda</taxon>
        <taxon>Diphyllobothriidea</taxon>
        <taxon>Diphyllobothriidae</taxon>
        <taxon>Dibothriocephalus</taxon>
    </lineage>
</organism>
<keyword evidence="1" id="KW-0175">Coiled coil</keyword>
<dbReference type="AlphaFoldDB" id="A0A3P7LYV3"/>
<dbReference type="GO" id="GO:0016459">
    <property type="term" value="C:myosin complex"/>
    <property type="evidence" value="ECO:0007669"/>
    <property type="project" value="InterPro"/>
</dbReference>
<evidence type="ECO:0000256" key="1">
    <source>
        <dbReference type="ARBA" id="ARBA00023054"/>
    </source>
</evidence>
<dbReference type="Pfam" id="PF01576">
    <property type="entry name" value="Myosin_tail_1"/>
    <property type="match status" value="1"/>
</dbReference>
<name>A0A3P7LYV3_DIBLA</name>
<evidence type="ECO:0000256" key="2">
    <source>
        <dbReference type="SAM" id="MobiDB-lite"/>
    </source>
</evidence>
<dbReference type="EMBL" id="UYRU01067146">
    <property type="protein sequence ID" value="VDN16807.1"/>
    <property type="molecule type" value="Genomic_DNA"/>
</dbReference>
<dbReference type="Proteomes" id="UP000281553">
    <property type="component" value="Unassembled WGS sequence"/>
</dbReference>
<feature type="region of interest" description="Disordered" evidence="2">
    <location>
        <begin position="1"/>
        <end position="20"/>
    </location>
</feature>
<gene>
    <name evidence="4" type="ORF">DILT_LOCUS12638</name>
</gene>
<sequence>MDAELTETRQRAEVADRQRDEFSKQLKRLQLLSMDLKRELDASMKARDDALTAARDLEKRLRATESERAQAVEDLAASERTCRTAKSERDEALEEANASQSAKNMLVEDKKKLEATLMHREEELEEAQTAREEAEDRYKRTLSLMEQAQIDLGLERLLVLTGADNAAHATAMHEKGILVSVKSVKFLFDRIDESGATVRPAHQVFIFSSGLCLRHKAGSAPT</sequence>
<feature type="region of interest" description="Disordered" evidence="2">
    <location>
        <begin position="79"/>
        <end position="102"/>
    </location>
</feature>
<feature type="domain" description="Myosin tail" evidence="3">
    <location>
        <begin position="1"/>
        <end position="158"/>
    </location>
</feature>